<evidence type="ECO:0000313" key="1">
    <source>
        <dbReference type="EMBL" id="JAD29664.1"/>
    </source>
</evidence>
<sequence length="86" mass="9299">MVTTASTIQLHVLPQHCHHQGSCSSTLGTTQDNIQVILWDCFIRHSKLQIVVVFSTVGRSVSSSARQGLMQAQTLAATTMNSTIMG</sequence>
<organism evidence="1">
    <name type="scientific">Arundo donax</name>
    <name type="common">Giant reed</name>
    <name type="synonym">Donax arundinaceus</name>
    <dbReference type="NCBI Taxonomy" id="35708"/>
    <lineage>
        <taxon>Eukaryota</taxon>
        <taxon>Viridiplantae</taxon>
        <taxon>Streptophyta</taxon>
        <taxon>Embryophyta</taxon>
        <taxon>Tracheophyta</taxon>
        <taxon>Spermatophyta</taxon>
        <taxon>Magnoliopsida</taxon>
        <taxon>Liliopsida</taxon>
        <taxon>Poales</taxon>
        <taxon>Poaceae</taxon>
        <taxon>PACMAD clade</taxon>
        <taxon>Arundinoideae</taxon>
        <taxon>Arundineae</taxon>
        <taxon>Arundo</taxon>
    </lineage>
</organism>
<reference evidence="1" key="2">
    <citation type="journal article" date="2015" name="Data Brief">
        <title>Shoot transcriptome of the giant reed, Arundo donax.</title>
        <authorList>
            <person name="Barrero R.A."/>
            <person name="Guerrero F.D."/>
            <person name="Moolhuijzen P."/>
            <person name="Goolsby J.A."/>
            <person name="Tidwell J."/>
            <person name="Bellgard S.E."/>
            <person name="Bellgard M.I."/>
        </authorList>
    </citation>
    <scope>NUCLEOTIDE SEQUENCE</scope>
    <source>
        <tissue evidence="1">Shoot tissue taken approximately 20 cm above the soil surface</tissue>
    </source>
</reference>
<name>A0A0A9S427_ARUDO</name>
<accession>A0A0A9S427</accession>
<dbReference type="EMBL" id="GBRH01268231">
    <property type="protein sequence ID" value="JAD29664.1"/>
    <property type="molecule type" value="Transcribed_RNA"/>
</dbReference>
<dbReference type="AlphaFoldDB" id="A0A0A9S427"/>
<proteinExistence type="predicted"/>
<protein>
    <submittedName>
        <fullName evidence="1">Uncharacterized protein</fullName>
    </submittedName>
</protein>
<reference evidence="1" key="1">
    <citation type="submission" date="2014-09" db="EMBL/GenBank/DDBJ databases">
        <authorList>
            <person name="Magalhaes I.L.F."/>
            <person name="Oliveira U."/>
            <person name="Santos F.R."/>
            <person name="Vidigal T.H.D.A."/>
            <person name="Brescovit A.D."/>
            <person name="Santos A.J."/>
        </authorList>
    </citation>
    <scope>NUCLEOTIDE SEQUENCE</scope>
    <source>
        <tissue evidence="1">Shoot tissue taken approximately 20 cm above the soil surface</tissue>
    </source>
</reference>